<dbReference type="Proteomes" id="UP000287651">
    <property type="component" value="Unassembled WGS sequence"/>
</dbReference>
<dbReference type="EMBL" id="AMZH03002001">
    <property type="protein sequence ID" value="RRT77155.1"/>
    <property type="molecule type" value="Genomic_DNA"/>
</dbReference>
<organism evidence="1 2">
    <name type="scientific">Ensete ventricosum</name>
    <name type="common">Abyssinian banana</name>
    <name type="synonym">Musa ensete</name>
    <dbReference type="NCBI Taxonomy" id="4639"/>
    <lineage>
        <taxon>Eukaryota</taxon>
        <taxon>Viridiplantae</taxon>
        <taxon>Streptophyta</taxon>
        <taxon>Embryophyta</taxon>
        <taxon>Tracheophyta</taxon>
        <taxon>Spermatophyta</taxon>
        <taxon>Magnoliopsida</taxon>
        <taxon>Liliopsida</taxon>
        <taxon>Zingiberales</taxon>
        <taxon>Musaceae</taxon>
        <taxon>Ensete</taxon>
    </lineage>
</organism>
<name>A0A427ALN2_ENSVE</name>
<reference evidence="1 2" key="1">
    <citation type="journal article" date="2014" name="Agronomy (Basel)">
        <title>A Draft Genome Sequence for Ensete ventricosum, the Drought-Tolerant Tree Against Hunger.</title>
        <authorList>
            <person name="Harrison J."/>
            <person name="Moore K.A."/>
            <person name="Paszkiewicz K."/>
            <person name="Jones T."/>
            <person name="Grant M."/>
            <person name="Ambacheew D."/>
            <person name="Muzemil S."/>
            <person name="Studholme D.J."/>
        </authorList>
    </citation>
    <scope>NUCLEOTIDE SEQUENCE [LARGE SCALE GENOMIC DNA]</scope>
</reference>
<evidence type="ECO:0000313" key="1">
    <source>
        <dbReference type="EMBL" id="RRT77155.1"/>
    </source>
</evidence>
<proteinExistence type="predicted"/>
<evidence type="ECO:0000313" key="2">
    <source>
        <dbReference type="Proteomes" id="UP000287651"/>
    </source>
</evidence>
<sequence>MLAGNNIDNKKERKRLEQEAATMVVMARRSSNGAASDCYRCRQRGWEGQRWQREIAMIEAGSERGPRWHEVLQPEIKARFMKEGSSSEALEMKRRRRWGVRQAVVAVVVTVGGEEEIRTTLMWRLVVVAEEVMTKGWGYAEEGVAGSDIGDIGQRR</sequence>
<protein>
    <submittedName>
        <fullName evidence="1">Uncharacterized protein</fullName>
    </submittedName>
</protein>
<accession>A0A427ALN2</accession>
<gene>
    <name evidence="1" type="ORF">B296_00005535</name>
</gene>
<dbReference type="AlphaFoldDB" id="A0A427ALN2"/>
<comment type="caution">
    <text evidence="1">The sequence shown here is derived from an EMBL/GenBank/DDBJ whole genome shotgun (WGS) entry which is preliminary data.</text>
</comment>